<organism evidence="2 3">
    <name type="scientific">Geothermobacter hydrogeniphilus</name>
    <dbReference type="NCBI Taxonomy" id="1969733"/>
    <lineage>
        <taxon>Bacteria</taxon>
        <taxon>Pseudomonadati</taxon>
        <taxon>Thermodesulfobacteriota</taxon>
        <taxon>Desulfuromonadia</taxon>
        <taxon>Desulfuromonadales</taxon>
        <taxon>Geothermobacteraceae</taxon>
        <taxon>Geothermobacter</taxon>
    </lineage>
</organism>
<evidence type="ECO:0000313" key="2">
    <source>
        <dbReference type="EMBL" id="ORJ63423.1"/>
    </source>
</evidence>
<proteinExistence type="predicted"/>
<dbReference type="STRING" id="1969733.B5V00_00735"/>
<protein>
    <recommendedName>
        <fullName evidence="4">Thioredoxin domain-containing protein</fullName>
    </recommendedName>
</protein>
<name>A0A1X0YEB0_9BACT</name>
<reference evidence="2 3" key="1">
    <citation type="submission" date="2017-03" db="EMBL/GenBank/DDBJ databases">
        <title>Genome sequence of Geothermobacter sp. EPR-M, Deep-Sea Iron Reducer.</title>
        <authorList>
            <person name="Tully B."/>
            <person name="Savalia P."/>
            <person name="Abuyen K."/>
            <person name="Baughan C."/>
            <person name="Romero E."/>
            <person name="Ronkowski C."/>
            <person name="Torres B."/>
            <person name="Tremblay J."/>
            <person name="Trujillo A."/>
            <person name="Tyler M."/>
            <person name="Perez-Rodriguez I."/>
            <person name="Amend J."/>
        </authorList>
    </citation>
    <scope>NUCLEOTIDE SEQUENCE [LARGE SCALE GENOMIC DNA]</scope>
    <source>
        <strain evidence="2 3">EPR-M</strain>
    </source>
</reference>
<gene>
    <name evidence="2" type="ORF">B5V00_00735</name>
</gene>
<dbReference type="Gene3D" id="3.40.30.10">
    <property type="entry name" value="Glutaredoxin"/>
    <property type="match status" value="1"/>
</dbReference>
<keyword evidence="1" id="KW-0732">Signal</keyword>
<dbReference type="AlphaFoldDB" id="A0A1X0YEB0"/>
<accession>A0A1X0YEB0</accession>
<evidence type="ECO:0000256" key="1">
    <source>
        <dbReference type="SAM" id="SignalP"/>
    </source>
</evidence>
<feature type="signal peptide" evidence="1">
    <location>
        <begin position="1"/>
        <end position="20"/>
    </location>
</feature>
<sequence>MLRVMLVVCFLLAGLSPARAVSDPISFGDSFPEISLPVPAAQADRDYLGLPDGDHFTPSQVPGELLVIEMLNTHCPHCQMQTASYNELFKMIEADPKTRGRIHMLGLAVGNIPSEVEGFRRAFNVPFPVIPDPKFNFWRAIGGAATPFTIYVRQDRPGKPGVVAGTHLGLNTHYENLFYEFQDLAGTDLKTLRHQGARAKKVRSAIEPLLSPEDLEYRVRTAFIDFGGTLVAFRQLDLRSGRRVYMARMRRDNQVHTLFAEVTSRQSICDICHDVHFIYVFDKNARVVSFEPLQLTRWGNVNWNREEVEKMRKRLIGSVLTSPPVFDPQVDAVTAATMTSAIIFDSLGQGPELLDELREKGLWPVKEKP</sequence>
<comment type="caution">
    <text evidence="2">The sequence shown here is derived from an EMBL/GenBank/DDBJ whole genome shotgun (WGS) entry which is preliminary data.</text>
</comment>
<evidence type="ECO:0008006" key="4">
    <source>
        <dbReference type="Google" id="ProtNLM"/>
    </source>
</evidence>
<evidence type="ECO:0000313" key="3">
    <source>
        <dbReference type="Proteomes" id="UP000193136"/>
    </source>
</evidence>
<dbReference type="SUPFAM" id="SSF52833">
    <property type="entry name" value="Thioredoxin-like"/>
    <property type="match status" value="1"/>
</dbReference>
<dbReference type="RefSeq" id="WP_085008495.1">
    <property type="nucleotide sequence ID" value="NZ_NAAD01000001.1"/>
</dbReference>
<dbReference type="EMBL" id="NAAD01000001">
    <property type="protein sequence ID" value="ORJ63423.1"/>
    <property type="molecule type" value="Genomic_DNA"/>
</dbReference>
<feature type="chain" id="PRO_5010885280" description="Thioredoxin domain-containing protein" evidence="1">
    <location>
        <begin position="21"/>
        <end position="369"/>
    </location>
</feature>
<dbReference type="Proteomes" id="UP000193136">
    <property type="component" value="Unassembled WGS sequence"/>
</dbReference>
<dbReference type="InterPro" id="IPR036249">
    <property type="entry name" value="Thioredoxin-like_sf"/>
</dbReference>
<dbReference type="OrthoDB" id="5516057at2"/>
<keyword evidence="3" id="KW-1185">Reference proteome</keyword>